<proteinExistence type="predicted"/>
<feature type="compositionally biased region" description="Polar residues" evidence="1">
    <location>
        <begin position="149"/>
        <end position="164"/>
    </location>
</feature>
<organism evidence="2">
    <name type="scientific">Eutreptiella gymnastica</name>
    <dbReference type="NCBI Taxonomy" id="73025"/>
    <lineage>
        <taxon>Eukaryota</taxon>
        <taxon>Discoba</taxon>
        <taxon>Euglenozoa</taxon>
        <taxon>Euglenida</taxon>
        <taxon>Spirocuta</taxon>
        <taxon>Euglenophyceae</taxon>
        <taxon>Eutreptiales</taxon>
        <taxon>Eutreptiaceae</taxon>
        <taxon>Eutreptiella</taxon>
    </lineage>
</organism>
<evidence type="ECO:0000256" key="1">
    <source>
        <dbReference type="SAM" id="MobiDB-lite"/>
    </source>
</evidence>
<protein>
    <submittedName>
        <fullName evidence="2">Uncharacterized protein</fullName>
    </submittedName>
</protein>
<reference evidence="2" key="1">
    <citation type="submission" date="2021-01" db="EMBL/GenBank/DDBJ databases">
        <authorList>
            <person name="Corre E."/>
            <person name="Pelletier E."/>
            <person name="Niang G."/>
            <person name="Scheremetjew M."/>
            <person name="Finn R."/>
            <person name="Kale V."/>
            <person name="Holt S."/>
            <person name="Cochrane G."/>
            <person name="Meng A."/>
            <person name="Brown T."/>
            <person name="Cohen L."/>
        </authorList>
    </citation>
    <scope>NUCLEOTIDE SEQUENCE</scope>
    <source>
        <strain evidence="2">CCMP1594</strain>
    </source>
</reference>
<gene>
    <name evidence="2" type="ORF">EGYM00163_LOCUS21486</name>
</gene>
<feature type="region of interest" description="Disordered" evidence="1">
    <location>
        <begin position="49"/>
        <end position="71"/>
    </location>
</feature>
<accession>A0A7S4FR37</accession>
<sequence>MYLTTAAHVPNAKATHARSCFAQLGSSTPGWTPFAGHLVIIITEVHHIAHGPPDPSPAKGREQSSDLNTKAAPVQRLAMRYNAPHNSSCRRLWPHQSNTLMRVPATPLGRARGVTAETPPLCCQSQGNACDQRCGPEQTASRPNERSLTRNGSCRNRQPLPTVS</sequence>
<feature type="region of interest" description="Disordered" evidence="1">
    <location>
        <begin position="126"/>
        <end position="164"/>
    </location>
</feature>
<dbReference type="EMBL" id="HBJA01060812">
    <property type="protein sequence ID" value="CAE0810351.1"/>
    <property type="molecule type" value="Transcribed_RNA"/>
</dbReference>
<evidence type="ECO:0000313" key="2">
    <source>
        <dbReference type="EMBL" id="CAE0810351.1"/>
    </source>
</evidence>
<name>A0A7S4FR37_9EUGL</name>
<dbReference type="AlphaFoldDB" id="A0A7S4FR37"/>